<dbReference type="Gene3D" id="6.10.250.600">
    <property type="match status" value="1"/>
</dbReference>
<name>A0A8B7ZME1_ACAPL</name>
<organism evidence="2 3">
    <name type="scientific">Acanthaster planci</name>
    <name type="common">Crown-of-thorns starfish</name>
    <dbReference type="NCBI Taxonomy" id="133434"/>
    <lineage>
        <taxon>Eukaryota</taxon>
        <taxon>Metazoa</taxon>
        <taxon>Echinodermata</taxon>
        <taxon>Eleutherozoa</taxon>
        <taxon>Asterozoa</taxon>
        <taxon>Asteroidea</taxon>
        <taxon>Valvatacea</taxon>
        <taxon>Valvatida</taxon>
        <taxon>Acanthasteridae</taxon>
        <taxon>Acanthaster</taxon>
    </lineage>
</organism>
<evidence type="ECO:0000313" key="3">
    <source>
        <dbReference type="RefSeq" id="XP_022106060.1"/>
    </source>
</evidence>
<dbReference type="PANTHER" id="PTHR42707:SF2">
    <property type="entry name" value="ACD11 DEHYDROGENASE"/>
    <property type="match status" value="1"/>
</dbReference>
<reference evidence="3" key="1">
    <citation type="submission" date="2025-08" db="UniProtKB">
        <authorList>
            <consortium name="RefSeq"/>
        </authorList>
    </citation>
    <scope>IDENTIFICATION</scope>
</reference>
<gene>
    <name evidence="3" type="primary">LOC110987554</name>
</gene>
<dbReference type="GO" id="GO:0003995">
    <property type="term" value="F:acyl-CoA dehydrogenase activity"/>
    <property type="evidence" value="ECO:0007669"/>
    <property type="project" value="TreeGrafter"/>
</dbReference>
<evidence type="ECO:0000313" key="2">
    <source>
        <dbReference type="Proteomes" id="UP000694845"/>
    </source>
</evidence>
<sequence length="200" mass="22845">MIHLLALRLAGRALQGNNVKWMETTWFAGQLTEGLSCWGATCKHYHTSVPSYMYQETRNERPTVKTGSERSPPFAKALLGTFIQVQPSLDNVYREDQSLRDYLQRLVPEEILKKITPDLDSFGFRVAHEIDKLGRECEQNPPVVETFDAWGNRTDKLITSYAWKQQKTIVAEEGIIAIPFEQEYGPYRFAAKHSGIIHSA</sequence>
<keyword evidence="2" id="KW-1185">Reference proteome</keyword>
<evidence type="ECO:0000259" key="1">
    <source>
        <dbReference type="Pfam" id="PF18158"/>
    </source>
</evidence>
<proteinExistence type="predicted"/>
<protein>
    <submittedName>
        <fullName evidence="3">Acyl-CoA dehydrogenase family member 11-like</fullName>
    </submittedName>
</protein>
<dbReference type="KEGG" id="aplc:110987554"/>
<dbReference type="GeneID" id="110987554"/>
<accession>A0A8B7ZME1</accession>
<dbReference type="PANTHER" id="PTHR42707">
    <property type="entry name" value="ACYL-COA DEHYDROGENASE"/>
    <property type="match status" value="1"/>
</dbReference>
<dbReference type="RefSeq" id="XP_022106060.1">
    <property type="nucleotide sequence ID" value="XM_022250368.1"/>
</dbReference>
<dbReference type="InterPro" id="IPR041504">
    <property type="entry name" value="AidB_N"/>
</dbReference>
<dbReference type="Proteomes" id="UP000694845">
    <property type="component" value="Unplaced"/>
</dbReference>
<dbReference type="AlphaFoldDB" id="A0A8B7ZME1"/>
<feature type="domain" description="Adaptive response protein AidB N-terminal" evidence="1">
    <location>
        <begin position="90"/>
        <end position="183"/>
    </location>
</feature>
<dbReference type="InterPro" id="IPR052904">
    <property type="entry name" value="Acyl-CoA_dehydrogenase-like"/>
</dbReference>
<dbReference type="Pfam" id="PF18158">
    <property type="entry name" value="AidB_N"/>
    <property type="match status" value="1"/>
</dbReference>
<dbReference type="OrthoDB" id="10251155at2759"/>